<organism evidence="9">
    <name type="scientific">Lygus hesperus</name>
    <name type="common">Western plant bug</name>
    <dbReference type="NCBI Taxonomy" id="30085"/>
    <lineage>
        <taxon>Eukaryota</taxon>
        <taxon>Metazoa</taxon>
        <taxon>Ecdysozoa</taxon>
        <taxon>Arthropoda</taxon>
        <taxon>Hexapoda</taxon>
        <taxon>Insecta</taxon>
        <taxon>Pterygota</taxon>
        <taxon>Neoptera</taxon>
        <taxon>Paraneoptera</taxon>
        <taxon>Hemiptera</taxon>
        <taxon>Heteroptera</taxon>
        <taxon>Panheteroptera</taxon>
        <taxon>Cimicomorpha</taxon>
        <taxon>Miridae</taxon>
        <taxon>Mirini</taxon>
        <taxon>Lygus</taxon>
    </lineage>
</organism>
<comment type="subcellular location">
    <subcellularLocation>
        <location evidence="1">Nucleus</location>
    </subcellularLocation>
</comment>
<evidence type="ECO:0000256" key="1">
    <source>
        <dbReference type="ARBA" id="ARBA00004123"/>
    </source>
</evidence>
<keyword evidence="3 6" id="KW-0863">Zinc-finger</keyword>
<evidence type="ECO:0000256" key="4">
    <source>
        <dbReference type="ARBA" id="ARBA00022833"/>
    </source>
</evidence>
<evidence type="ECO:0000256" key="5">
    <source>
        <dbReference type="ARBA" id="ARBA00023242"/>
    </source>
</evidence>
<evidence type="ECO:0000256" key="6">
    <source>
        <dbReference type="PROSITE-ProRule" id="PRU00322"/>
    </source>
</evidence>
<keyword evidence="4" id="KW-0862">Zinc</keyword>
<dbReference type="GO" id="GO:0008270">
    <property type="term" value="F:zinc ion binding"/>
    <property type="evidence" value="ECO:0007669"/>
    <property type="project" value="UniProtKB-KW"/>
</dbReference>
<dbReference type="GO" id="GO:0000398">
    <property type="term" value="P:mRNA splicing, via spliceosome"/>
    <property type="evidence" value="ECO:0007669"/>
    <property type="project" value="TreeGrafter"/>
</dbReference>
<dbReference type="PROSITE" id="PS50199">
    <property type="entry name" value="ZF_RANBP2_2"/>
    <property type="match status" value="1"/>
</dbReference>
<dbReference type="Pfam" id="PF00641">
    <property type="entry name" value="Zn_ribbon_RanBP"/>
    <property type="match status" value="1"/>
</dbReference>
<dbReference type="EMBL" id="GDHC01017940">
    <property type="protein sequence ID" value="JAQ00689.1"/>
    <property type="molecule type" value="Transcribed_RNA"/>
</dbReference>
<dbReference type="GO" id="GO:0003723">
    <property type="term" value="F:RNA binding"/>
    <property type="evidence" value="ECO:0007669"/>
    <property type="project" value="TreeGrafter"/>
</dbReference>
<feature type="region of interest" description="Disordered" evidence="7">
    <location>
        <begin position="15"/>
        <end position="51"/>
    </location>
</feature>
<evidence type="ECO:0000256" key="2">
    <source>
        <dbReference type="ARBA" id="ARBA00022723"/>
    </source>
</evidence>
<gene>
    <name evidence="9" type="primary">rbm5_3</name>
    <name evidence="9" type="ORF">g.86085</name>
</gene>
<sequence length="341" mass="38362">MDEIDALNEEWNKIKSRNSQLEDSARGANSNSSDACNSSGRRRKKSRWSDDKIVVNVSDKCPESTVKTTAVINDFSQNISPLVEERKHLERLAQERSDAAEIQAGGSNGNQMFGATAEKTPKRLNPGPHCFKLSDNDDDEDEKPQNKELRFKKQRKYRFKKDSSNSESEGESSVVKTPSNFAFRQVSKGAESPVLEDTNSGISSYLSSEPTAPEATLVGPFLEKKTTVIVKNVADWVTAAHILQDVKNAQLRSYEDVGIVRKRERGSAYRYAYVDFLTHTSARRWVDIRKGKIVIGSQTYQMELTLSDWECPKCKVFNFGKSVLCYSCRNPKKVLLQTAVE</sequence>
<evidence type="ECO:0000313" key="9">
    <source>
        <dbReference type="EMBL" id="JAQ00689.1"/>
    </source>
</evidence>
<dbReference type="PROSITE" id="PS01358">
    <property type="entry name" value="ZF_RANBP2_1"/>
    <property type="match status" value="1"/>
</dbReference>
<evidence type="ECO:0000256" key="3">
    <source>
        <dbReference type="ARBA" id="ARBA00022771"/>
    </source>
</evidence>
<dbReference type="Gene3D" id="4.10.1060.10">
    <property type="entry name" value="Zinc finger, RanBP2-type"/>
    <property type="match status" value="1"/>
</dbReference>
<dbReference type="SUPFAM" id="SSF54928">
    <property type="entry name" value="RNA-binding domain, RBD"/>
    <property type="match status" value="1"/>
</dbReference>
<proteinExistence type="predicted"/>
<dbReference type="PANTHER" id="PTHR13948:SF3">
    <property type="entry name" value="FI21118P1"/>
    <property type="match status" value="1"/>
</dbReference>
<name>A0A146KY00_LYGHE</name>
<dbReference type="GO" id="GO:0005634">
    <property type="term" value="C:nucleus"/>
    <property type="evidence" value="ECO:0007669"/>
    <property type="project" value="UniProtKB-SubCell"/>
</dbReference>
<dbReference type="AlphaFoldDB" id="A0A146KY00"/>
<dbReference type="InterPro" id="IPR012677">
    <property type="entry name" value="Nucleotide-bd_a/b_plait_sf"/>
</dbReference>
<evidence type="ECO:0000256" key="7">
    <source>
        <dbReference type="SAM" id="MobiDB-lite"/>
    </source>
</evidence>
<feature type="domain" description="RanBP2-type" evidence="8">
    <location>
        <begin position="305"/>
        <end position="334"/>
    </location>
</feature>
<evidence type="ECO:0000259" key="8">
    <source>
        <dbReference type="PROSITE" id="PS50199"/>
    </source>
</evidence>
<feature type="region of interest" description="Disordered" evidence="7">
    <location>
        <begin position="100"/>
        <end position="175"/>
    </location>
</feature>
<protein>
    <submittedName>
        <fullName evidence="9">RNA-binding protein 5</fullName>
    </submittedName>
</protein>
<keyword evidence="2" id="KW-0479">Metal-binding</keyword>
<dbReference type="InterPro" id="IPR035979">
    <property type="entry name" value="RBD_domain_sf"/>
</dbReference>
<keyword evidence="5" id="KW-0539">Nucleus</keyword>
<dbReference type="SMART" id="SM00547">
    <property type="entry name" value="ZnF_RBZ"/>
    <property type="match status" value="1"/>
</dbReference>
<dbReference type="Gene3D" id="3.30.70.330">
    <property type="match status" value="1"/>
</dbReference>
<reference evidence="9" key="1">
    <citation type="journal article" date="2016" name="Gigascience">
        <title>De novo construction of an expanded transcriptome assembly for the western tarnished plant bug, Lygus hesperus.</title>
        <authorList>
            <person name="Tassone E.E."/>
            <person name="Geib S.M."/>
            <person name="Hall B."/>
            <person name="Fabrick J.A."/>
            <person name="Brent C.S."/>
            <person name="Hull J.J."/>
        </authorList>
    </citation>
    <scope>NUCLEOTIDE SEQUENCE</scope>
</reference>
<accession>A0A146KY00</accession>
<dbReference type="InterPro" id="IPR001876">
    <property type="entry name" value="Znf_RanBP2"/>
</dbReference>
<feature type="compositionally biased region" description="Low complexity" evidence="7">
    <location>
        <begin position="28"/>
        <end position="39"/>
    </location>
</feature>
<dbReference type="PANTHER" id="PTHR13948">
    <property type="entry name" value="RNA-BINDING PROTEIN"/>
    <property type="match status" value="1"/>
</dbReference>